<feature type="chain" id="PRO_5026693863" description="DUF4156 domain-containing protein" evidence="1">
    <location>
        <begin position="24"/>
        <end position="97"/>
    </location>
</feature>
<proteinExistence type="predicted"/>
<keyword evidence="1" id="KW-0732">Signal</keyword>
<dbReference type="Proteomes" id="UP000437748">
    <property type="component" value="Unassembled WGS sequence"/>
</dbReference>
<organism evidence="2 3">
    <name type="scientific">Silvanigrella paludirubra</name>
    <dbReference type="NCBI Taxonomy" id="2499159"/>
    <lineage>
        <taxon>Bacteria</taxon>
        <taxon>Pseudomonadati</taxon>
        <taxon>Bdellovibrionota</taxon>
        <taxon>Oligoflexia</taxon>
        <taxon>Silvanigrellales</taxon>
        <taxon>Silvanigrellaceae</taxon>
        <taxon>Silvanigrella</taxon>
    </lineage>
</organism>
<dbReference type="AlphaFoldDB" id="A0A6N6VS91"/>
<sequence length="97" mass="10844">MKYLFPIAVTILFSGCVSVQMVAFDKESNTVTFQGEEWTSKEDYQKEADTYCGKKATLIKMNQVTEGSSATVKNQSPGTTNAQIVPIKKNQYTFKCK</sequence>
<gene>
    <name evidence="2" type="ORF">GCL60_11885</name>
</gene>
<feature type="signal peptide" evidence="1">
    <location>
        <begin position="1"/>
        <end position="23"/>
    </location>
</feature>
<dbReference type="EMBL" id="WFLM01000004">
    <property type="protein sequence ID" value="KAB8037868.1"/>
    <property type="molecule type" value="Genomic_DNA"/>
</dbReference>
<name>A0A6N6VS91_9BACT</name>
<evidence type="ECO:0000313" key="3">
    <source>
        <dbReference type="Proteomes" id="UP000437748"/>
    </source>
</evidence>
<comment type="caution">
    <text evidence="2">The sequence shown here is derived from an EMBL/GenBank/DDBJ whole genome shotgun (WGS) entry which is preliminary data.</text>
</comment>
<evidence type="ECO:0000313" key="2">
    <source>
        <dbReference type="EMBL" id="KAB8037868.1"/>
    </source>
</evidence>
<dbReference type="PROSITE" id="PS51257">
    <property type="entry name" value="PROKAR_LIPOPROTEIN"/>
    <property type="match status" value="1"/>
</dbReference>
<dbReference type="RefSeq" id="WP_153420946.1">
    <property type="nucleotide sequence ID" value="NZ_WFLM01000004.1"/>
</dbReference>
<dbReference type="OrthoDB" id="5296625at2"/>
<keyword evidence="3" id="KW-1185">Reference proteome</keyword>
<accession>A0A6N6VS91</accession>
<evidence type="ECO:0008006" key="4">
    <source>
        <dbReference type="Google" id="ProtNLM"/>
    </source>
</evidence>
<reference evidence="2 3" key="1">
    <citation type="submission" date="2019-10" db="EMBL/GenBank/DDBJ databases">
        <title>New species of Slilvanegrellaceae.</title>
        <authorList>
            <person name="Pitt A."/>
            <person name="Hahn M.W."/>
        </authorList>
    </citation>
    <scope>NUCLEOTIDE SEQUENCE [LARGE SCALE GENOMIC DNA]</scope>
    <source>
        <strain evidence="2 3">SP-Ram-0.45-NSY-1</strain>
    </source>
</reference>
<protein>
    <recommendedName>
        <fullName evidence="4">DUF4156 domain-containing protein</fullName>
    </recommendedName>
</protein>
<evidence type="ECO:0000256" key="1">
    <source>
        <dbReference type="SAM" id="SignalP"/>
    </source>
</evidence>